<protein>
    <submittedName>
        <fullName evidence="4">GCN5-related N-acetyltransferase</fullName>
    </submittedName>
</protein>
<dbReference type="Proteomes" id="UP000239549">
    <property type="component" value="Unassembled WGS sequence"/>
</dbReference>
<dbReference type="PANTHER" id="PTHR43877">
    <property type="entry name" value="AMINOALKYLPHOSPHONATE N-ACETYLTRANSFERASE-RELATED-RELATED"/>
    <property type="match status" value="1"/>
</dbReference>
<reference evidence="5" key="1">
    <citation type="submission" date="2018-02" db="EMBL/GenBank/DDBJ databases">
        <title>Genome sequence of Desulfocucumis palustris strain NAW-5.</title>
        <authorList>
            <person name="Watanabe M."/>
            <person name="Kojima H."/>
            <person name="Fukui M."/>
        </authorList>
    </citation>
    <scope>NUCLEOTIDE SEQUENCE [LARGE SCALE GENOMIC DNA]</scope>
    <source>
        <strain evidence="5">NAW-5</strain>
    </source>
</reference>
<dbReference type="SUPFAM" id="SSF55729">
    <property type="entry name" value="Acyl-CoA N-acyltransferases (Nat)"/>
    <property type="match status" value="1"/>
</dbReference>
<comment type="caution">
    <text evidence="4">The sequence shown here is derived from an EMBL/GenBank/DDBJ whole genome shotgun (WGS) entry which is preliminary data.</text>
</comment>
<evidence type="ECO:0000313" key="5">
    <source>
        <dbReference type="Proteomes" id="UP000239549"/>
    </source>
</evidence>
<gene>
    <name evidence="4" type="ORF">DCCM_3113</name>
</gene>
<keyword evidence="2" id="KW-0012">Acyltransferase</keyword>
<accession>A0A2L2XCZ9</accession>
<dbReference type="RefSeq" id="WP_104372316.1">
    <property type="nucleotide sequence ID" value="NZ_BFAV01000125.1"/>
</dbReference>
<sequence length="156" mass="17547">MLIREAAEAELPEILGLLKDMDGEEGMDSGGALAIWRKMKEYPCYKVFVAEDNNTLIGTCSLIVIDNLGHKGAKLAVAESMIVSPGFRGLGVGSRLMRFVMERAKEENCYKLMLSSNKKRIPAHRFYERLGFEQHGISFMIALNEPLEQEQEFPGY</sequence>
<dbReference type="PANTHER" id="PTHR43877:SF1">
    <property type="entry name" value="ACETYLTRANSFERASE"/>
    <property type="match status" value="1"/>
</dbReference>
<name>A0A2L2XCZ9_9FIRM</name>
<dbReference type="EMBL" id="BFAV01000125">
    <property type="protein sequence ID" value="GBF34002.1"/>
    <property type="molecule type" value="Genomic_DNA"/>
</dbReference>
<dbReference type="InterPro" id="IPR000182">
    <property type="entry name" value="GNAT_dom"/>
</dbReference>
<dbReference type="GO" id="GO:0016747">
    <property type="term" value="F:acyltransferase activity, transferring groups other than amino-acyl groups"/>
    <property type="evidence" value="ECO:0007669"/>
    <property type="project" value="InterPro"/>
</dbReference>
<dbReference type="Gene3D" id="3.40.630.30">
    <property type="match status" value="1"/>
</dbReference>
<keyword evidence="1 4" id="KW-0808">Transferase</keyword>
<dbReference type="Pfam" id="PF00583">
    <property type="entry name" value="Acetyltransf_1"/>
    <property type="match status" value="1"/>
</dbReference>
<feature type="domain" description="N-acetyltransferase" evidence="3">
    <location>
        <begin position="1"/>
        <end position="154"/>
    </location>
</feature>
<dbReference type="InterPro" id="IPR050832">
    <property type="entry name" value="Bact_Acetyltransf"/>
</dbReference>
<evidence type="ECO:0000256" key="2">
    <source>
        <dbReference type="ARBA" id="ARBA00023315"/>
    </source>
</evidence>
<organism evidence="4 5">
    <name type="scientific">Desulfocucumis palustris</name>
    <dbReference type="NCBI Taxonomy" id="1898651"/>
    <lineage>
        <taxon>Bacteria</taxon>
        <taxon>Bacillati</taxon>
        <taxon>Bacillota</taxon>
        <taxon>Clostridia</taxon>
        <taxon>Eubacteriales</taxon>
        <taxon>Desulfocucumaceae</taxon>
        <taxon>Desulfocucumis</taxon>
    </lineage>
</organism>
<proteinExistence type="predicted"/>
<dbReference type="CDD" id="cd04301">
    <property type="entry name" value="NAT_SF"/>
    <property type="match status" value="1"/>
</dbReference>
<dbReference type="OrthoDB" id="9789603at2"/>
<dbReference type="InterPro" id="IPR016181">
    <property type="entry name" value="Acyl_CoA_acyltransferase"/>
</dbReference>
<evidence type="ECO:0000313" key="4">
    <source>
        <dbReference type="EMBL" id="GBF34002.1"/>
    </source>
</evidence>
<evidence type="ECO:0000259" key="3">
    <source>
        <dbReference type="PROSITE" id="PS51186"/>
    </source>
</evidence>
<keyword evidence="5" id="KW-1185">Reference proteome</keyword>
<evidence type="ECO:0000256" key="1">
    <source>
        <dbReference type="ARBA" id="ARBA00022679"/>
    </source>
</evidence>
<dbReference type="PROSITE" id="PS51186">
    <property type="entry name" value="GNAT"/>
    <property type="match status" value="1"/>
</dbReference>
<dbReference type="AlphaFoldDB" id="A0A2L2XCZ9"/>